<dbReference type="RefSeq" id="WP_239091038.1">
    <property type="nucleotide sequence ID" value="NZ_BAAALU010000004.1"/>
</dbReference>
<dbReference type="InterPro" id="IPR016181">
    <property type="entry name" value="Acyl_CoA_acyltransferase"/>
</dbReference>
<organism evidence="2 3">
    <name type="scientific">Asanoa iriomotensis</name>
    <dbReference type="NCBI Taxonomy" id="234613"/>
    <lineage>
        <taxon>Bacteria</taxon>
        <taxon>Bacillati</taxon>
        <taxon>Actinomycetota</taxon>
        <taxon>Actinomycetes</taxon>
        <taxon>Micromonosporales</taxon>
        <taxon>Micromonosporaceae</taxon>
        <taxon>Asanoa</taxon>
    </lineage>
</organism>
<dbReference type="GO" id="GO:0016740">
    <property type="term" value="F:transferase activity"/>
    <property type="evidence" value="ECO:0007669"/>
    <property type="project" value="UniProtKB-KW"/>
</dbReference>
<accession>A0ABQ4CA60</accession>
<feature type="domain" description="N-acetyltransferase" evidence="1">
    <location>
        <begin position="18"/>
        <end position="185"/>
    </location>
</feature>
<dbReference type="Gene3D" id="3.40.630.30">
    <property type="match status" value="1"/>
</dbReference>
<keyword evidence="2" id="KW-0808">Transferase</keyword>
<comment type="caution">
    <text evidence="2">The sequence shown here is derived from an EMBL/GenBank/DDBJ whole genome shotgun (WGS) entry which is preliminary data.</text>
</comment>
<proteinExistence type="predicted"/>
<reference evidence="2 3" key="1">
    <citation type="submission" date="2021-01" db="EMBL/GenBank/DDBJ databases">
        <title>Whole genome shotgun sequence of Asanoa iriomotensis NBRC 100142.</title>
        <authorList>
            <person name="Komaki H."/>
            <person name="Tamura T."/>
        </authorList>
    </citation>
    <scope>NUCLEOTIDE SEQUENCE [LARGE SCALE GENOMIC DNA]</scope>
    <source>
        <strain evidence="2 3">NBRC 100142</strain>
    </source>
</reference>
<keyword evidence="3" id="KW-1185">Reference proteome</keyword>
<sequence>MLAEYWPLLALRVRVGPVELRPPSEADLAALAALAFDGVQKPGTRTFLTPWTDLPPAERARWVVQSTWSDFGDWTPASWSLGLAALRDGVVVGMQALRASSFGQLREVGTWSWLGLSHQGRGTGTLMRQAVLHLAFEGLGAEQAATASFVDNPAPLAVSHKLGYENDGITRDLLHNEVVVSQRLRLTRARWASLARPEVSVVGLEPCLPLFGAA</sequence>
<dbReference type="InterPro" id="IPR000182">
    <property type="entry name" value="GNAT_dom"/>
</dbReference>
<dbReference type="PROSITE" id="PS51186">
    <property type="entry name" value="GNAT"/>
    <property type="match status" value="1"/>
</dbReference>
<dbReference type="EMBL" id="BONC01000051">
    <property type="protein sequence ID" value="GIF59663.1"/>
    <property type="molecule type" value="Genomic_DNA"/>
</dbReference>
<evidence type="ECO:0000313" key="2">
    <source>
        <dbReference type="EMBL" id="GIF59663.1"/>
    </source>
</evidence>
<name>A0ABQ4CA60_9ACTN</name>
<dbReference type="Proteomes" id="UP000624325">
    <property type="component" value="Unassembled WGS sequence"/>
</dbReference>
<dbReference type="Pfam" id="PF13302">
    <property type="entry name" value="Acetyltransf_3"/>
    <property type="match status" value="1"/>
</dbReference>
<gene>
    <name evidence="2" type="ORF">Air01nite_57580</name>
</gene>
<dbReference type="SUPFAM" id="SSF55729">
    <property type="entry name" value="Acyl-CoA N-acyltransferases (Nat)"/>
    <property type="match status" value="1"/>
</dbReference>
<protein>
    <submittedName>
        <fullName evidence="2">Succinyl-CoA transferase</fullName>
    </submittedName>
</protein>
<evidence type="ECO:0000259" key="1">
    <source>
        <dbReference type="PROSITE" id="PS51186"/>
    </source>
</evidence>
<evidence type="ECO:0000313" key="3">
    <source>
        <dbReference type="Proteomes" id="UP000624325"/>
    </source>
</evidence>